<feature type="transmembrane region" description="Helical" evidence="1">
    <location>
        <begin position="56"/>
        <end position="79"/>
    </location>
</feature>
<dbReference type="GeneID" id="74943743"/>
<dbReference type="Proteomes" id="UP001057580">
    <property type="component" value="Chromosome"/>
</dbReference>
<keyword evidence="1" id="KW-0812">Transmembrane</keyword>
<organism evidence="2 3">
    <name type="scientific">Salinirubellus salinus</name>
    <dbReference type="NCBI Taxonomy" id="1364945"/>
    <lineage>
        <taxon>Archaea</taxon>
        <taxon>Methanobacteriati</taxon>
        <taxon>Methanobacteriota</taxon>
        <taxon>Stenosarchaea group</taxon>
        <taxon>Halobacteria</taxon>
        <taxon>Halobacteriales</taxon>
        <taxon>Natronomonadaceae</taxon>
        <taxon>Salinirubellus</taxon>
    </lineage>
</organism>
<dbReference type="AlphaFoldDB" id="A0A9E7R0J2"/>
<evidence type="ECO:0000313" key="2">
    <source>
        <dbReference type="EMBL" id="UWM53429.1"/>
    </source>
</evidence>
<keyword evidence="3" id="KW-1185">Reference proteome</keyword>
<dbReference type="RefSeq" id="WP_260592423.1">
    <property type="nucleotide sequence ID" value="NZ_CP104003.1"/>
</dbReference>
<sequence>MDRTRLAGLALGGGVVLTLVTGLLPLRTLLGATHYGFPMAWLIRRVLAPEYFPWRVDWLGLVVDLVVWTAFVFVLLVVYDRFSHRRPGGQAT</sequence>
<reference evidence="2" key="1">
    <citation type="submission" date="2022-09" db="EMBL/GenBank/DDBJ databases">
        <title>Diverse halophilic archaea isolated from saline environments.</title>
        <authorList>
            <person name="Cui H.-L."/>
        </authorList>
    </citation>
    <scope>NUCLEOTIDE SEQUENCE</scope>
    <source>
        <strain evidence="2">ZS-35-S2</strain>
    </source>
</reference>
<dbReference type="EMBL" id="CP104003">
    <property type="protein sequence ID" value="UWM53429.1"/>
    <property type="molecule type" value="Genomic_DNA"/>
</dbReference>
<accession>A0A9E7R0J2</accession>
<dbReference type="KEGG" id="ssai:N0B31_14935"/>
<protein>
    <submittedName>
        <fullName evidence="2">Uncharacterized protein</fullName>
    </submittedName>
</protein>
<evidence type="ECO:0000313" key="3">
    <source>
        <dbReference type="Proteomes" id="UP001057580"/>
    </source>
</evidence>
<name>A0A9E7R0J2_9EURY</name>
<keyword evidence="1" id="KW-1133">Transmembrane helix</keyword>
<gene>
    <name evidence="2" type="ORF">N0B31_14935</name>
</gene>
<keyword evidence="1" id="KW-0472">Membrane</keyword>
<evidence type="ECO:0000256" key="1">
    <source>
        <dbReference type="SAM" id="Phobius"/>
    </source>
</evidence>
<proteinExistence type="predicted"/>